<accession>A0A931NE90</accession>
<organism evidence="8 9">
    <name type="scientific">Inhella gelatinilytica</name>
    <dbReference type="NCBI Taxonomy" id="2795030"/>
    <lineage>
        <taxon>Bacteria</taxon>
        <taxon>Pseudomonadati</taxon>
        <taxon>Pseudomonadota</taxon>
        <taxon>Betaproteobacteria</taxon>
        <taxon>Burkholderiales</taxon>
        <taxon>Sphaerotilaceae</taxon>
        <taxon>Inhella</taxon>
    </lineage>
</organism>
<name>A0A931NE90_9BURK</name>
<keyword evidence="3" id="KW-0808">Transferase</keyword>
<reference evidence="8" key="1">
    <citation type="submission" date="2020-12" db="EMBL/GenBank/DDBJ databases">
        <title>The genome sequence of Inhella sp. 4Y17.</title>
        <authorList>
            <person name="Liu Y."/>
        </authorList>
    </citation>
    <scope>NUCLEOTIDE SEQUENCE</scope>
    <source>
        <strain evidence="8">4Y10</strain>
    </source>
</reference>
<keyword evidence="6" id="KW-0472">Membrane</keyword>
<protein>
    <recommendedName>
        <fullName evidence="2">histidine kinase</fullName>
        <ecNumber evidence="2">2.7.13.3</ecNumber>
    </recommendedName>
</protein>
<comment type="caution">
    <text evidence="8">The sequence shown here is derived from an EMBL/GenBank/DDBJ whole genome shotgun (WGS) entry which is preliminary data.</text>
</comment>
<evidence type="ECO:0000259" key="7">
    <source>
        <dbReference type="PROSITE" id="PS50109"/>
    </source>
</evidence>
<keyword evidence="4" id="KW-0418">Kinase</keyword>
<evidence type="ECO:0000256" key="5">
    <source>
        <dbReference type="ARBA" id="ARBA00023012"/>
    </source>
</evidence>
<dbReference type="Proteomes" id="UP000620139">
    <property type="component" value="Unassembled WGS sequence"/>
</dbReference>
<evidence type="ECO:0000256" key="6">
    <source>
        <dbReference type="SAM" id="Phobius"/>
    </source>
</evidence>
<evidence type="ECO:0000256" key="4">
    <source>
        <dbReference type="ARBA" id="ARBA00022777"/>
    </source>
</evidence>
<feature type="transmembrane region" description="Helical" evidence="6">
    <location>
        <begin position="44"/>
        <end position="66"/>
    </location>
</feature>
<dbReference type="SMART" id="SM00387">
    <property type="entry name" value="HATPase_c"/>
    <property type="match status" value="1"/>
</dbReference>
<dbReference type="EC" id="2.7.13.3" evidence="2"/>
<dbReference type="CDD" id="cd16917">
    <property type="entry name" value="HATPase_UhpB-NarQ-NarX-like"/>
    <property type="match status" value="1"/>
</dbReference>
<sequence length="292" mass="32035">MREGVIAHFFKFVLQNHALALLECKTPLSVLHNAPMSPSMPPLLLGLLSLVVFLAGAALGALVVVWRTPRALRRQRARLNHQWEQRLAQAAIAQAETSERHLEDVTERERKRIAADLHDDLGAKLLTIVHTSEDERIAGLAREALEAMRLSVRGLTGKPMQLADALGDWRAEGVARLMQAHIEPDWAPLLDECPQTLPARSYVQATRVLREAISNVIKHSGAERCQVRCAIAPTHLELLIQDDGQGFDAASSAPHRGHGLASMLSRAQQIAGDCEIHSQPGKGTQVRLSVPL</sequence>
<dbReference type="PANTHER" id="PTHR24421:SF10">
    <property type="entry name" value="NITRATE_NITRITE SENSOR PROTEIN NARQ"/>
    <property type="match status" value="1"/>
</dbReference>
<keyword evidence="5" id="KW-0902">Two-component regulatory system</keyword>
<comment type="catalytic activity">
    <reaction evidence="1">
        <text>ATP + protein L-histidine = ADP + protein N-phospho-L-histidine.</text>
        <dbReference type="EC" id="2.7.13.3"/>
    </reaction>
</comment>
<dbReference type="InterPro" id="IPR036890">
    <property type="entry name" value="HATPase_C_sf"/>
</dbReference>
<evidence type="ECO:0000313" key="8">
    <source>
        <dbReference type="EMBL" id="MBH9553907.1"/>
    </source>
</evidence>
<evidence type="ECO:0000313" key="9">
    <source>
        <dbReference type="Proteomes" id="UP000620139"/>
    </source>
</evidence>
<dbReference type="Pfam" id="PF02518">
    <property type="entry name" value="HATPase_c"/>
    <property type="match status" value="1"/>
</dbReference>
<dbReference type="PROSITE" id="PS50109">
    <property type="entry name" value="HIS_KIN"/>
    <property type="match status" value="1"/>
</dbReference>
<evidence type="ECO:0000256" key="2">
    <source>
        <dbReference type="ARBA" id="ARBA00012438"/>
    </source>
</evidence>
<keyword evidence="6" id="KW-0812">Transmembrane</keyword>
<evidence type="ECO:0000256" key="1">
    <source>
        <dbReference type="ARBA" id="ARBA00000085"/>
    </source>
</evidence>
<keyword evidence="6" id="KW-1133">Transmembrane helix</keyword>
<dbReference type="AlphaFoldDB" id="A0A931NE90"/>
<dbReference type="InterPro" id="IPR050482">
    <property type="entry name" value="Sensor_HK_TwoCompSys"/>
</dbReference>
<dbReference type="SUPFAM" id="SSF55874">
    <property type="entry name" value="ATPase domain of HSP90 chaperone/DNA topoisomerase II/histidine kinase"/>
    <property type="match status" value="1"/>
</dbReference>
<dbReference type="InterPro" id="IPR003594">
    <property type="entry name" value="HATPase_dom"/>
</dbReference>
<dbReference type="Gene3D" id="3.30.565.10">
    <property type="entry name" value="Histidine kinase-like ATPase, C-terminal domain"/>
    <property type="match status" value="1"/>
</dbReference>
<dbReference type="InterPro" id="IPR005467">
    <property type="entry name" value="His_kinase_dom"/>
</dbReference>
<proteinExistence type="predicted"/>
<feature type="domain" description="Histidine kinase" evidence="7">
    <location>
        <begin position="207"/>
        <end position="292"/>
    </location>
</feature>
<keyword evidence="9" id="KW-1185">Reference proteome</keyword>
<dbReference type="GO" id="GO:0004673">
    <property type="term" value="F:protein histidine kinase activity"/>
    <property type="evidence" value="ECO:0007669"/>
    <property type="project" value="UniProtKB-EC"/>
</dbReference>
<dbReference type="EMBL" id="JAEDAL010000008">
    <property type="protein sequence ID" value="MBH9553907.1"/>
    <property type="molecule type" value="Genomic_DNA"/>
</dbReference>
<gene>
    <name evidence="8" type="ORF">I7X43_13750</name>
</gene>
<dbReference type="GO" id="GO:0000160">
    <property type="term" value="P:phosphorelay signal transduction system"/>
    <property type="evidence" value="ECO:0007669"/>
    <property type="project" value="UniProtKB-KW"/>
</dbReference>
<dbReference type="PANTHER" id="PTHR24421">
    <property type="entry name" value="NITRATE/NITRITE SENSOR PROTEIN NARX-RELATED"/>
    <property type="match status" value="1"/>
</dbReference>
<evidence type="ECO:0000256" key="3">
    <source>
        <dbReference type="ARBA" id="ARBA00022679"/>
    </source>
</evidence>